<feature type="transmembrane region" description="Helical" evidence="5">
    <location>
        <begin position="68"/>
        <end position="89"/>
    </location>
</feature>
<gene>
    <name evidence="7" type="ORF">QWJ08_18720</name>
</gene>
<dbReference type="RefSeq" id="WP_289963443.1">
    <property type="nucleotide sequence ID" value="NZ_JAUEOZ010000002.1"/>
</dbReference>
<dbReference type="Proteomes" id="UP001169719">
    <property type="component" value="Unassembled WGS sequence"/>
</dbReference>
<proteinExistence type="predicted"/>
<evidence type="ECO:0000256" key="1">
    <source>
        <dbReference type="ARBA" id="ARBA00004141"/>
    </source>
</evidence>
<dbReference type="InterPro" id="IPR050638">
    <property type="entry name" value="AA-Vitamin_Transporters"/>
</dbReference>
<dbReference type="SUPFAM" id="SSF103481">
    <property type="entry name" value="Multidrug resistance efflux transporter EmrE"/>
    <property type="match status" value="2"/>
</dbReference>
<feature type="transmembrane region" description="Helical" evidence="5">
    <location>
        <begin position="259"/>
        <end position="277"/>
    </location>
</feature>
<keyword evidence="2 5" id="KW-0812">Transmembrane</keyword>
<feature type="domain" description="EamA" evidence="6">
    <location>
        <begin position="149"/>
        <end position="276"/>
    </location>
</feature>
<comment type="caution">
    <text evidence="7">The sequence shown here is derived from an EMBL/GenBank/DDBJ whole genome shotgun (WGS) entry which is preliminary data.</text>
</comment>
<evidence type="ECO:0000256" key="5">
    <source>
        <dbReference type="SAM" id="Phobius"/>
    </source>
</evidence>
<feature type="transmembrane region" description="Helical" evidence="5">
    <location>
        <begin position="202"/>
        <end position="222"/>
    </location>
</feature>
<name>A0ABT7Y5Q8_9VIBR</name>
<feature type="transmembrane region" description="Helical" evidence="5">
    <location>
        <begin position="145"/>
        <end position="165"/>
    </location>
</feature>
<organism evidence="7 8">
    <name type="scientific">Vibrio agarivorans</name>
    <dbReference type="NCBI Taxonomy" id="153622"/>
    <lineage>
        <taxon>Bacteria</taxon>
        <taxon>Pseudomonadati</taxon>
        <taxon>Pseudomonadota</taxon>
        <taxon>Gammaproteobacteria</taxon>
        <taxon>Vibrionales</taxon>
        <taxon>Vibrionaceae</taxon>
        <taxon>Vibrio</taxon>
    </lineage>
</organism>
<reference evidence="7" key="1">
    <citation type="submission" date="2024-05" db="EMBL/GenBank/DDBJ databases">
        <title>Genome Sequences of Four Agar- Degrading Marine Bacteria.</title>
        <authorList>
            <person name="Phillips E.K."/>
            <person name="Shaffer J.C."/>
            <person name="Henson M.W."/>
            <person name="Temperton B."/>
            <person name="Thrash C.J."/>
            <person name="Martin M.O."/>
        </authorList>
    </citation>
    <scope>NUCLEOTIDE SEQUENCE</scope>
    <source>
        <strain evidence="7">EKP203</strain>
    </source>
</reference>
<dbReference type="InterPro" id="IPR000620">
    <property type="entry name" value="EamA_dom"/>
</dbReference>
<evidence type="ECO:0000313" key="8">
    <source>
        <dbReference type="Proteomes" id="UP001169719"/>
    </source>
</evidence>
<feature type="transmembrane region" description="Helical" evidence="5">
    <location>
        <begin position="36"/>
        <end position="56"/>
    </location>
</feature>
<dbReference type="PANTHER" id="PTHR32322">
    <property type="entry name" value="INNER MEMBRANE TRANSPORTER"/>
    <property type="match status" value="1"/>
</dbReference>
<evidence type="ECO:0000256" key="3">
    <source>
        <dbReference type="ARBA" id="ARBA00022989"/>
    </source>
</evidence>
<evidence type="ECO:0000256" key="2">
    <source>
        <dbReference type="ARBA" id="ARBA00022692"/>
    </source>
</evidence>
<feature type="transmembrane region" description="Helical" evidence="5">
    <location>
        <begin position="172"/>
        <end position="196"/>
    </location>
</feature>
<accession>A0ABT7Y5Q8</accession>
<protein>
    <submittedName>
        <fullName evidence="7">DMT family transporter</fullName>
    </submittedName>
</protein>
<comment type="subcellular location">
    <subcellularLocation>
        <location evidence="1">Membrane</location>
        <topology evidence="1">Multi-pass membrane protein</topology>
    </subcellularLocation>
</comment>
<keyword evidence="4 5" id="KW-0472">Membrane</keyword>
<feature type="transmembrane region" description="Helical" evidence="5">
    <location>
        <begin position="95"/>
        <end position="112"/>
    </location>
</feature>
<dbReference type="Pfam" id="PF00892">
    <property type="entry name" value="EamA"/>
    <property type="match status" value="1"/>
</dbReference>
<evidence type="ECO:0000256" key="4">
    <source>
        <dbReference type="ARBA" id="ARBA00023136"/>
    </source>
</evidence>
<keyword evidence="3 5" id="KW-1133">Transmembrane helix</keyword>
<dbReference type="EMBL" id="JAUEOZ010000002">
    <property type="protein sequence ID" value="MDN2483381.1"/>
    <property type="molecule type" value="Genomic_DNA"/>
</dbReference>
<dbReference type="InterPro" id="IPR037185">
    <property type="entry name" value="EmrE-like"/>
</dbReference>
<evidence type="ECO:0000313" key="7">
    <source>
        <dbReference type="EMBL" id="MDN2483381.1"/>
    </source>
</evidence>
<feature type="transmembrane region" description="Helical" evidence="5">
    <location>
        <begin position="119"/>
        <end position="139"/>
    </location>
</feature>
<keyword evidence="8" id="KW-1185">Reference proteome</keyword>
<dbReference type="PANTHER" id="PTHR32322:SF9">
    <property type="entry name" value="AMINO-ACID METABOLITE EFFLUX PUMP-RELATED"/>
    <property type="match status" value="1"/>
</dbReference>
<evidence type="ECO:0000259" key="6">
    <source>
        <dbReference type="Pfam" id="PF00892"/>
    </source>
</evidence>
<sequence length="281" mass="30136">MPIFAHIAVVMFAFAANSFLCRMALANELIDPASFTLLRIVSGAIALILVSQRVATPHSQLFSLSRNAIVSSLSLFGYATLFSFAYVSLSTGTGALLLFGMAQLSLITWSLIQGHRFNWREVIGVGLSLIGFVVLMLPSAEQPSLISGVMMALSGLCWAIFTLIGKKQQSSLYAITQGFAGAMLLSVLLLPFNFVYANLSMHGVILAVISGAITSGLGYSLWYQVLPKISTLNASISQLSVPVIAMVMGSLLLDETISVRTALLSMMILLGITITFLSRKE</sequence>